<evidence type="ECO:0000256" key="1">
    <source>
        <dbReference type="ARBA" id="ARBA00006484"/>
    </source>
</evidence>
<dbReference type="EMBL" id="MOBQ01000042">
    <property type="protein sequence ID" value="RON40165.1"/>
    <property type="molecule type" value="Genomic_DNA"/>
</dbReference>
<dbReference type="GO" id="GO:0016616">
    <property type="term" value="F:oxidoreductase activity, acting on the CH-OH group of donors, NAD or NADP as acceptor"/>
    <property type="evidence" value="ECO:0007669"/>
    <property type="project" value="TreeGrafter"/>
</dbReference>
<evidence type="ECO:0000313" key="2">
    <source>
        <dbReference type="EMBL" id="RON40165.1"/>
    </source>
</evidence>
<dbReference type="FunFam" id="3.40.50.720:FF:000084">
    <property type="entry name" value="Short-chain dehydrogenase reductase"/>
    <property type="match status" value="1"/>
</dbReference>
<dbReference type="RefSeq" id="WP_123514872.1">
    <property type="nucleotide sequence ID" value="NZ_MOBQ01000042.1"/>
</dbReference>
<dbReference type="PANTHER" id="PTHR42760:SF50">
    <property type="entry name" value="SHORT-CHAIN DEHYDROGENASE-RELATED"/>
    <property type="match status" value="1"/>
</dbReference>
<dbReference type="InterPro" id="IPR002347">
    <property type="entry name" value="SDR_fam"/>
</dbReference>
<dbReference type="Proteomes" id="UP000285349">
    <property type="component" value="Unassembled WGS sequence"/>
</dbReference>
<protein>
    <submittedName>
        <fullName evidence="2">Oxidoreductase</fullName>
    </submittedName>
</protein>
<dbReference type="PANTHER" id="PTHR42760">
    <property type="entry name" value="SHORT-CHAIN DEHYDROGENASES/REDUCTASES FAMILY MEMBER"/>
    <property type="match status" value="1"/>
</dbReference>
<dbReference type="PRINTS" id="PR00080">
    <property type="entry name" value="SDRFAMILY"/>
</dbReference>
<dbReference type="InterPro" id="IPR036291">
    <property type="entry name" value="NAD(P)-bd_dom_sf"/>
</dbReference>
<proteinExistence type="inferred from homology"/>
<sequence length="249" mass="25772">MTQSLAGKVALVTGGARGLGAATAKALAALGADVAISYVNSADKAQAIVRELEALGVRSAAFKADQGDRVAATRLIDDVVTRFGHLDILVSNASINIFGAVDDPDYDADAFERFWAVTLTGFMATVRAASRVISDSGRIIMIGSNLGTRIGMAGLSDNGAVKAAIDGYARGVARDLAPRNITVNVVHAGLMETDMNAEAGDSLKPLLATLCFPRFARIEEVVAPILFLASPQASYITGALIDADGGYNA</sequence>
<dbReference type="AlphaFoldDB" id="A0A423JR25"/>
<reference evidence="2 3" key="1">
    <citation type="submission" date="2016-10" db="EMBL/GenBank/DDBJ databases">
        <title>Comparative genome analysis of multiple Pseudomonas spp. focuses on biocontrol and plant growth promoting traits.</title>
        <authorList>
            <person name="Tao X.-Y."/>
            <person name="Taylor C.G."/>
        </authorList>
    </citation>
    <scope>NUCLEOTIDE SEQUENCE [LARGE SCALE GENOMIC DNA]</scope>
    <source>
        <strain evidence="2 3">37A10</strain>
    </source>
</reference>
<comment type="caution">
    <text evidence="2">The sequence shown here is derived from an EMBL/GenBank/DDBJ whole genome shotgun (WGS) entry which is preliminary data.</text>
</comment>
<dbReference type="OrthoDB" id="154414at2"/>
<organism evidence="2 3">
    <name type="scientific">Pseudomonas frederiksbergensis</name>
    <dbReference type="NCBI Taxonomy" id="104087"/>
    <lineage>
        <taxon>Bacteria</taxon>
        <taxon>Pseudomonadati</taxon>
        <taxon>Pseudomonadota</taxon>
        <taxon>Gammaproteobacteria</taxon>
        <taxon>Pseudomonadales</taxon>
        <taxon>Pseudomonadaceae</taxon>
        <taxon>Pseudomonas</taxon>
    </lineage>
</organism>
<evidence type="ECO:0000313" key="3">
    <source>
        <dbReference type="Proteomes" id="UP000285349"/>
    </source>
</evidence>
<accession>A0A423JR25</accession>
<dbReference type="Gene3D" id="3.40.50.720">
    <property type="entry name" value="NAD(P)-binding Rossmann-like Domain"/>
    <property type="match status" value="1"/>
</dbReference>
<dbReference type="PRINTS" id="PR00081">
    <property type="entry name" value="GDHRDH"/>
</dbReference>
<dbReference type="Pfam" id="PF13561">
    <property type="entry name" value="adh_short_C2"/>
    <property type="match status" value="1"/>
</dbReference>
<comment type="similarity">
    <text evidence="1">Belongs to the short-chain dehydrogenases/reductases (SDR) family.</text>
</comment>
<gene>
    <name evidence="2" type="ORF">BK666_26910</name>
</gene>
<name>A0A423JR25_9PSED</name>
<dbReference type="SUPFAM" id="SSF51735">
    <property type="entry name" value="NAD(P)-binding Rossmann-fold domains"/>
    <property type="match status" value="1"/>
</dbReference>